<evidence type="ECO:0000313" key="2">
    <source>
        <dbReference type="Proteomes" id="UP000422644"/>
    </source>
</evidence>
<name>A0A510K3X2_9FUSO</name>
<evidence type="ECO:0000313" key="1">
    <source>
        <dbReference type="EMBL" id="BBM45431.1"/>
    </source>
</evidence>
<dbReference type="Proteomes" id="UP000422644">
    <property type="component" value="Chromosome"/>
</dbReference>
<dbReference type="AlphaFoldDB" id="A0A510K3X2"/>
<keyword evidence="2" id="KW-1185">Reference proteome</keyword>
<organism evidence="1 2">
    <name type="scientific">Leptotrichia trevisanii</name>
    <dbReference type="NCBI Taxonomy" id="109328"/>
    <lineage>
        <taxon>Bacteria</taxon>
        <taxon>Fusobacteriati</taxon>
        <taxon>Fusobacteriota</taxon>
        <taxon>Fusobacteriia</taxon>
        <taxon>Fusobacteriales</taxon>
        <taxon>Leptotrichiaceae</taxon>
        <taxon>Leptotrichia</taxon>
    </lineage>
</organism>
<reference evidence="1 2" key="1">
    <citation type="submission" date="2019-07" db="EMBL/GenBank/DDBJ databases">
        <title>Complete Genome Sequence of Leptotrichia trevisanii Strain JMUB3870.</title>
        <authorList>
            <person name="Watanabe S."/>
            <person name="Cui L."/>
        </authorList>
    </citation>
    <scope>NUCLEOTIDE SEQUENCE [LARGE SCALE GENOMIC DNA]</scope>
    <source>
        <strain evidence="1 2">JMUB3870</strain>
    </source>
</reference>
<gene>
    <name evidence="1" type="ORF">JMUB3870_1550</name>
</gene>
<dbReference type="EMBL" id="AP019831">
    <property type="protein sequence ID" value="BBM45431.1"/>
    <property type="molecule type" value="Genomic_DNA"/>
</dbReference>
<proteinExistence type="predicted"/>
<protein>
    <submittedName>
        <fullName evidence="1">Uncharacterized protein</fullName>
    </submittedName>
</protein>
<sequence length="60" mass="7375">MYPIAESMKKNKKIDSEIYLAKITREQFEKDFFRMFDYVRNVLETDIEEIDLESDLYWEG</sequence>
<accession>A0A510K3X2</accession>